<dbReference type="SUPFAM" id="SSF52096">
    <property type="entry name" value="ClpP/crotonase"/>
    <property type="match status" value="1"/>
</dbReference>
<dbReference type="PANTHER" id="PTHR11941">
    <property type="entry name" value="ENOYL-COA HYDRATASE-RELATED"/>
    <property type="match status" value="1"/>
</dbReference>
<protein>
    <submittedName>
        <fullName evidence="4">Enoyl-CoA hydratase-related protein</fullName>
    </submittedName>
</protein>
<reference evidence="4" key="1">
    <citation type="submission" date="2023-06" db="EMBL/GenBank/DDBJ databases">
        <title>Draft Genome Sequences of Representative Paenibacillus Polymyxa, Bacillus cereus, Fictibacillus sp., and Brevibacillus agri Strains Isolated from Amazonian Dark Earth.</title>
        <authorList>
            <person name="Pellegrinetti T.A."/>
            <person name="Cunha I.C.M."/>
            <person name="Chaves M.G."/>
            <person name="Freitas A.S."/>
            <person name="Silva A.V.R."/>
            <person name="Tsai S.M."/>
            <person name="Mendes L.W."/>
        </authorList>
    </citation>
    <scope>NUCLEOTIDE SEQUENCE</scope>
    <source>
        <strain evidence="4">CENA-BCM004</strain>
    </source>
</reference>
<evidence type="ECO:0000256" key="2">
    <source>
        <dbReference type="ARBA" id="ARBA00023239"/>
    </source>
</evidence>
<evidence type="ECO:0000313" key="4">
    <source>
        <dbReference type="EMBL" id="MDN4074438.1"/>
    </source>
</evidence>
<organism evidence="4 5">
    <name type="scientific">Fictibacillus terranigra</name>
    <dbReference type="NCBI Taxonomy" id="3058424"/>
    <lineage>
        <taxon>Bacteria</taxon>
        <taxon>Bacillati</taxon>
        <taxon>Bacillota</taxon>
        <taxon>Bacilli</taxon>
        <taxon>Bacillales</taxon>
        <taxon>Fictibacillaceae</taxon>
        <taxon>Fictibacillus</taxon>
    </lineage>
</organism>
<accession>A0ABT8E944</accession>
<keyword evidence="2" id="KW-0456">Lyase</keyword>
<evidence type="ECO:0000256" key="1">
    <source>
        <dbReference type="ARBA" id="ARBA00005254"/>
    </source>
</evidence>
<comment type="caution">
    <text evidence="4">The sequence shown here is derived from an EMBL/GenBank/DDBJ whole genome shotgun (WGS) entry which is preliminary data.</text>
</comment>
<dbReference type="EMBL" id="JAUHLN010000003">
    <property type="protein sequence ID" value="MDN4074438.1"/>
    <property type="molecule type" value="Genomic_DNA"/>
</dbReference>
<dbReference type="InterPro" id="IPR018376">
    <property type="entry name" value="Enoyl-CoA_hyd/isom_CS"/>
</dbReference>
<comment type="similarity">
    <text evidence="1 3">Belongs to the enoyl-CoA hydratase/isomerase family.</text>
</comment>
<dbReference type="Pfam" id="PF00378">
    <property type="entry name" value="ECH_1"/>
    <property type="match status" value="1"/>
</dbReference>
<keyword evidence="5" id="KW-1185">Reference proteome</keyword>
<dbReference type="CDD" id="cd06558">
    <property type="entry name" value="crotonase-like"/>
    <property type="match status" value="1"/>
</dbReference>
<gene>
    <name evidence="4" type="ORF">QYF49_15760</name>
</gene>
<sequence>MNKTEKQGLLELKENVALITINRPPANALNNETLYELQAVFRQLELNPNVGAIVLTGSGEKNFSSGADISEFGEMADRGTADVTLNRMHDFFNYIERFPKPVIACINGKALGGGNELQMACHLSIASDTAELGQPEIRLGIMPGYGGTQRLPRQIGQRRALELLLTGDRISAQKAADLGLINRIVPQERLLDEALKWAKQLADGPPLAMKGILDAVYRGSEVQLDEGMEIERNNVKRVMTSEDAVEGVMAFFTKRGPKFKGR</sequence>
<dbReference type="Proteomes" id="UP001168694">
    <property type="component" value="Unassembled WGS sequence"/>
</dbReference>
<proteinExistence type="inferred from homology"/>
<evidence type="ECO:0000256" key="3">
    <source>
        <dbReference type="RuleBase" id="RU003707"/>
    </source>
</evidence>
<dbReference type="Gene3D" id="1.10.12.10">
    <property type="entry name" value="Lyase 2-enoyl-coa Hydratase, Chain A, domain 2"/>
    <property type="match status" value="1"/>
</dbReference>
<dbReference type="InterPro" id="IPR014748">
    <property type="entry name" value="Enoyl-CoA_hydra_C"/>
</dbReference>
<dbReference type="Gene3D" id="3.90.226.10">
    <property type="entry name" value="2-enoyl-CoA Hydratase, Chain A, domain 1"/>
    <property type="match status" value="1"/>
</dbReference>
<name>A0ABT8E944_9BACL</name>
<dbReference type="InterPro" id="IPR001753">
    <property type="entry name" value="Enoyl-CoA_hydra/iso"/>
</dbReference>
<dbReference type="InterPro" id="IPR029045">
    <property type="entry name" value="ClpP/crotonase-like_dom_sf"/>
</dbReference>
<dbReference type="RefSeq" id="WP_290400566.1">
    <property type="nucleotide sequence ID" value="NZ_JAUHLN010000003.1"/>
</dbReference>
<dbReference type="PANTHER" id="PTHR11941:SF54">
    <property type="entry name" value="ENOYL-COA HYDRATASE, MITOCHONDRIAL"/>
    <property type="match status" value="1"/>
</dbReference>
<evidence type="ECO:0000313" key="5">
    <source>
        <dbReference type="Proteomes" id="UP001168694"/>
    </source>
</evidence>
<dbReference type="PROSITE" id="PS00166">
    <property type="entry name" value="ENOYL_COA_HYDRATASE"/>
    <property type="match status" value="1"/>
</dbReference>